<feature type="compositionally biased region" description="Basic and acidic residues" evidence="3">
    <location>
        <begin position="461"/>
        <end position="475"/>
    </location>
</feature>
<dbReference type="InterPro" id="IPR016032">
    <property type="entry name" value="Sig_transdc_resp-reg_C-effctor"/>
</dbReference>
<dbReference type="PANTHER" id="PTHR16305:SF35">
    <property type="entry name" value="TRANSCRIPTIONAL ACTIVATOR DOMAIN"/>
    <property type="match status" value="1"/>
</dbReference>
<feature type="domain" description="HTH luxR-type" evidence="4">
    <location>
        <begin position="969"/>
        <end position="1034"/>
    </location>
</feature>
<dbReference type="PRINTS" id="PR00038">
    <property type="entry name" value="HTHLUXR"/>
</dbReference>
<dbReference type="Gene3D" id="3.40.50.300">
    <property type="entry name" value="P-loop containing nucleotide triphosphate hydrolases"/>
    <property type="match status" value="1"/>
</dbReference>
<dbReference type="EMBL" id="JAFFZS010000032">
    <property type="protein sequence ID" value="MBN0048018.1"/>
    <property type="molecule type" value="Genomic_DNA"/>
</dbReference>
<dbReference type="RefSeq" id="WP_205386145.1">
    <property type="nucleotide sequence ID" value="NZ_JAFFZS010000032.1"/>
</dbReference>
<reference evidence="5 6" key="1">
    <citation type="submission" date="2021-02" db="EMBL/GenBank/DDBJ databases">
        <title>Whole genome sequencing of Streptomyces actuosus VRA1.</title>
        <authorList>
            <person name="Sen G."/>
            <person name="Sen A."/>
        </authorList>
    </citation>
    <scope>NUCLEOTIDE SEQUENCE [LARGE SCALE GENOMIC DNA]</scope>
    <source>
        <strain evidence="5 6">VRA1</strain>
    </source>
</reference>
<evidence type="ECO:0000259" key="4">
    <source>
        <dbReference type="PROSITE" id="PS50043"/>
    </source>
</evidence>
<dbReference type="SMART" id="SM00421">
    <property type="entry name" value="HTH_LUXR"/>
    <property type="match status" value="1"/>
</dbReference>
<dbReference type="PROSITE" id="PS50043">
    <property type="entry name" value="HTH_LUXR_2"/>
    <property type="match status" value="1"/>
</dbReference>
<dbReference type="SUPFAM" id="SSF48452">
    <property type="entry name" value="TPR-like"/>
    <property type="match status" value="1"/>
</dbReference>
<dbReference type="Proteomes" id="UP000788262">
    <property type="component" value="Unassembled WGS sequence"/>
</dbReference>
<dbReference type="InterPro" id="IPR041664">
    <property type="entry name" value="AAA_16"/>
</dbReference>
<keyword evidence="1" id="KW-0547">Nucleotide-binding</keyword>
<feature type="compositionally biased region" description="Low complexity" evidence="3">
    <location>
        <begin position="292"/>
        <end position="307"/>
    </location>
</feature>
<dbReference type="Gene3D" id="1.10.10.10">
    <property type="entry name" value="Winged helix-like DNA-binding domain superfamily/Winged helix DNA-binding domain"/>
    <property type="match status" value="1"/>
</dbReference>
<comment type="caution">
    <text evidence="5">The sequence shown here is derived from an EMBL/GenBank/DDBJ whole genome shotgun (WGS) entry which is preliminary data.</text>
</comment>
<accession>A0ABS2VY00</accession>
<sequence length="1037" mass="109074">MAGQPEQIAETSALIGRTHELARFERLLDMLCAGRGQVLGISGDPGIGKTRLAAELAARARTRGVRVLTGRASELVTGSAPLQVLADTLADALATDRDALPPDVTRALLASAGPAPRADAPDAPRIPEAPRSPEAPDRPEVPRGAADPGGPEGFRLHAGLREVLTRWSRAQPLLLLLDDLHWADAETIEQVCHLIRHQPAGPVLLVVVHRPRQTSPRLLAALAHGEETGTVEPMPVGALSRPDCTDLAALLGRLADADLLHRASGGNPLFLIALARPGSSLARGSADTPDPAGGSDTSDPAASADTACGTGIPLTVPLGPPFTDLLPDGPPGDTLLPALSAPRTAGHGVPDRLAALLLGEIAVLAPEHRRVASAAAVLGDRFSVEPLAAVADLPVDTTLRAVAALASRDIVRPLDGDTQFAFRHPVLRRLVHADTDPMWRRAAHRRAYAELTRRGAPAADRAPHAEHCPGDRDPGVLDVLEEAAVQARDSAPATAAHWLRAALRALPDTPSTAAHRHRLRLELTRALAVSGRSAESRALLHDLLGDSAPDPATVALCARTERMLGRYAEADALLRQALADTGGTVTPLTAPLHLEFGTVALMRGAFHDALPAVEDVTRIAVREGDRLTEAGARALTGFGNAYLGRTHAADDALSRARLLLDALPDTGIVRDPESLAQLAWGELLTGRSADAARHLRRGVDLTRRAGHLPVLFHLQLGLGCLHLWAGALADARRATEESVRCARRLGSGDMLRMALAQQAGIAVWQGGRQAAGRAVALAERAMTAPDTEPGSWWHRSAAAMLGQAQLMDGRAQECITTLLTAGDGPELPAMQAALRPMLFSLLSGAAMATRDTDAAREWAERAVDQADRLAQPAQRAFAQRALGLVCAANGRTRQAARLLGSAAELFRIAGRPVQQAWTLVLGAPVQGAVAGADQGESWLRSAADLGTRTGSLRLQEEAAARLAARPAEAGRSLHALTARERQICDLVATGARTRDVAEQLHLSPRTVEAHLAKSYRKLGVTSRTALAAVVLSSSGRG</sequence>
<evidence type="ECO:0000256" key="3">
    <source>
        <dbReference type="SAM" id="MobiDB-lite"/>
    </source>
</evidence>
<dbReference type="Pfam" id="PF13191">
    <property type="entry name" value="AAA_16"/>
    <property type="match status" value="1"/>
</dbReference>
<feature type="region of interest" description="Disordered" evidence="3">
    <location>
        <begin position="281"/>
        <end position="307"/>
    </location>
</feature>
<evidence type="ECO:0000313" key="5">
    <source>
        <dbReference type="EMBL" id="MBN0048018.1"/>
    </source>
</evidence>
<keyword evidence="6" id="KW-1185">Reference proteome</keyword>
<gene>
    <name evidence="5" type="ORF">JS756_28690</name>
</gene>
<feature type="region of interest" description="Disordered" evidence="3">
    <location>
        <begin position="112"/>
        <end position="154"/>
    </location>
</feature>
<evidence type="ECO:0000256" key="2">
    <source>
        <dbReference type="ARBA" id="ARBA00022840"/>
    </source>
</evidence>
<evidence type="ECO:0000313" key="6">
    <source>
        <dbReference type="Proteomes" id="UP000788262"/>
    </source>
</evidence>
<feature type="region of interest" description="Disordered" evidence="3">
    <location>
        <begin position="452"/>
        <end position="475"/>
    </location>
</feature>
<dbReference type="InterPro" id="IPR011990">
    <property type="entry name" value="TPR-like_helical_dom_sf"/>
</dbReference>
<dbReference type="InterPro" id="IPR036388">
    <property type="entry name" value="WH-like_DNA-bd_sf"/>
</dbReference>
<dbReference type="InterPro" id="IPR027417">
    <property type="entry name" value="P-loop_NTPase"/>
</dbReference>
<proteinExistence type="predicted"/>
<dbReference type="SUPFAM" id="SSF52540">
    <property type="entry name" value="P-loop containing nucleoside triphosphate hydrolases"/>
    <property type="match status" value="1"/>
</dbReference>
<dbReference type="CDD" id="cd06170">
    <property type="entry name" value="LuxR_C_like"/>
    <property type="match status" value="1"/>
</dbReference>
<name>A0ABS2VY00_STRAS</name>
<evidence type="ECO:0000256" key="1">
    <source>
        <dbReference type="ARBA" id="ARBA00022741"/>
    </source>
</evidence>
<keyword evidence="2" id="KW-0067">ATP-binding</keyword>
<dbReference type="Pfam" id="PF00196">
    <property type="entry name" value="GerE"/>
    <property type="match status" value="1"/>
</dbReference>
<dbReference type="SUPFAM" id="SSF46894">
    <property type="entry name" value="C-terminal effector domain of the bipartite response regulators"/>
    <property type="match status" value="1"/>
</dbReference>
<organism evidence="5 6">
    <name type="scientific">Streptomyces actuosus</name>
    <dbReference type="NCBI Taxonomy" id="1885"/>
    <lineage>
        <taxon>Bacteria</taxon>
        <taxon>Bacillati</taxon>
        <taxon>Actinomycetota</taxon>
        <taxon>Actinomycetes</taxon>
        <taxon>Kitasatosporales</taxon>
        <taxon>Streptomycetaceae</taxon>
        <taxon>Streptomyces</taxon>
    </lineage>
</organism>
<dbReference type="PANTHER" id="PTHR16305">
    <property type="entry name" value="TESTICULAR SOLUBLE ADENYLYL CYCLASE"/>
    <property type="match status" value="1"/>
</dbReference>
<dbReference type="InterPro" id="IPR000792">
    <property type="entry name" value="Tscrpt_reg_LuxR_C"/>
</dbReference>
<feature type="compositionally biased region" description="Low complexity" evidence="3">
    <location>
        <begin position="112"/>
        <end position="123"/>
    </location>
</feature>
<protein>
    <submittedName>
        <fullName evidence="5">AAA family ATPase</fullName>
    </submittedName>
</protein>
<dbReference type="Gene3D" id="1.25.40.10">
    <property type="entry name" value="Tetratricopeptide repeat domain"/>
    <property type="match status" value="1"/>
</dbReference>